<keyword evidence="7" id="KW-0456">Lyase</keyword>
<evidence type="ECO:0000256" key="2">
    <source>
        <dbReference type="ARBA" id="ARBA00005031"/>
    </source>
</evidence>
<dbReference type="SUPFAM" id="SSF51604">
    <property type="entry name" value="Enolase C-terminal domain-like"/>
    <property type="match status" value="1"/>
</dbReference>
<keyword evidence="5" id="KW-0460">Magnesium</keyword>
<dbReference type="GO" id="GO:0006096">
    <property type="term" value="P:glycolytic process"/>
    <property type="evidence" value="ECO:0007669"/>
    <property type="project" value="UniProtKB-UniPathway"/>
</dbReference>
<gene>
    <name evidence="11" type="ORF">HYPSUDRAFT_33851</name>
</gene>
<evidence type="ECO:0000256" key="4">
    <source>
        <dbReference type="ARBA" id="ARBA00012058"/>
    </source>
</evidence>
<proteinExistence type="inferred from homology"/>
<name>A0A0D2PC53_HYPSF</name>
<dbReference type="Pfam" id="PF00113">
    <property type="entry name" value="Enolase_C"/>
    <property type="match status" value="1"/>
</dbReference>
<dbReference type="InterPro" id="IPR036849">
    <property type="entry name" value="Enolase-like_C_sf"/>
</dbReference>
<dbReference type="GO" id="GO:0000015">
    <property type="term" value="C:phosphopyruvate hydratase complex"/>
    <property type="evidence" value="ECO:0007669"/>
    <property type="project" value="InterPro"/>
</dbReference>
<keyword evidence="6" id="KW-0324">Glycolysis</keyword>
<dbReference type="OMA" id="MTGFRTK"/>
<feature type="domain" description="Enolase C-terminal TIM barrel" evidence="10">
    <location>
        <begin position="1"/>
        <end position="217"/>
    </location>
</feature>
<evidence type="ECO:0000259" key="10">
    <source>
        <dbReference type="SMART" id="SM01192"/>
    </source>
</evidence>
<comment type="pathway">
    <text evidence="2">Carbohydrate degradation; glycolysis; pyruvate from D-glyceraldehyde 3-phosphate: step 4/5.</text>
</comment>
<dbReference type="SMART" id="SM01192">
    <property type="entry name" value="Enolase_C"/>
    <property type="match status" value="1"/>
</dbReference>
<evidence type="ECO:0000256" key="1">
    <source>
        <dbReference type="ARBA" id="ARBA00001946"/>
    </source>
</evidence>
<evidence type="ECO:0000256" key="5">
    <source>
        <dbReference type="ARBA" id="ARBA00022842"/>
    </source>
</evidence>
<feature type="region of interest" description="Disordered" evidence="9">
    <location>
        <begin position="203"/>
        <end position="227"/>
    </location>
</feature>
<dbReference type="Gene3D" id="3.20.20.120">
    <property type="entry name" value="Enolase-like C-terminal domain"/>
    <property type="match status" value="1"/>
</dbReference>
<evidence type="ECO:0000256" key="6">
    <source>
        <dbReference type="ARBA" id="ARBA00023152"/>
    </source>
</evidence>
<dbReference type="PANTHER" id="PTHR11902:SF1">
    <property type="entry name" value="ENOLASE"/>
    <property type="match status" value="1"/>
</dbReference>
<reference evidence="12" key="1">
    <citation type="submission" date="2014-04" db="EMBL/GenBank/DDBJ databases">
        <title>Evolutionary Origins and Diversification of the Mycorrhizal Mutualists.</title>
        <authorList>
            <consortium name="DOE Joint Genome Institute"/>
            <consortium name="Mycorrhizal Genomics Consortium"/>
            <person name="Kohler A."/>
            <person name="Kuo A."/>
            <person name="Nagy L.G."/>
            <person name="Floudas D."/>
            <person name="Copeland A."/>
            <person name="Barry K.W."/>
            <person name="Cichocki N."/>
            <person name="Veneault-Fourrey C."/>
            <person name="LaButti K."/>
            <person name="Lindquist E.A."/>
            <person name="Lipzen A."/>
            <person name="Lundell T."/>
            <person name="Morin E."/>
            <person name="Murat C."/>
            <person name="Riley R."/>
            <person name="Ohm R."/>
            <person name="Sun H."/>
            <person name="Tunlid A."/>
            <person name="Henrissat B."/>
            <person name="Grigoriev I.V."/>
            <person name="Hibbett D.S."/>
            <person name="Martin F."/>
        </authorList>
    </citation>
    <scope>NUCLEOTIDE SEQUENCE [LARGE SCALE GENOMIC DNA]</scope>
    <source>
        <strain evidence="12">FD-334 SS-4</strain>
    </source>
</reference>
<dbReference type="EMBL" id="KN817521">
    <property type="protein sequence ID" value="KJA28454.1"/>
    <property type="molecule type" value="Genomic_DNA"/>
</dbReference>
<dbReference type="STRING" id="945553.A0A0D2PC53"/>
<dbReference type="EC" id="4.2.1.11" evidence="4"/>
<protein>
    <recommendedName>
        <fullName evidence="4">phosphopyruvate hydratase</fullName>
        <ecNumber evidence="4">4.2.1.11</ecNumber>
    </recommendedName>
</protein>
<evidence type="ECO:0000256" key="8">
    <source>
        <dbReference type="ARBA" id="ARBA00048333"/>
    </source>
</evidence>
<dbReference type="OrthoDB" id="3224704at2759"/>
<comment type="cofactor">
    <cofactor evidence="1">
        <name>Mg(2+)</name>
        <dbReference type="ChEBI" id="CHEBI:18420"/>
    </cofactor>
</comment>
<evidence type="ECO:0000256" key="7">
    <source>
        <dbReference type="ARBA" id="ARBA00023239"/>
    </source>
</evidence>
<comment type="similarity">
    <text evidence="3">Belongs to the enolase family.</text>
</comment>
<evidence type="ECO:0000313" key="12">
    <source>
        <dbReference type="Proteomes" id="UP000054270"/>
    </source>
</evidence>
<dbReference type="PRINTS" id="PR00148">
    <property type="entry name" value="ENOLASE"/>
</dbReference>
<evidence type="ECO:0000256" key="3">
    <source>
        <dbReference type="ARBA" id="ARBA00009604"/>
    </source>
</evidence>
<dbReference type="InterPro" id="IPR000941">
    <property type="entry name" value="Enolase"/>
</dbReference>
<keyword evidence="12" id="KW-1185">Reference proteome</keyword>
<dbReference type="PANTHER" id="PTHR11902">
    <property type="entry name" value="ENOLASE"/>
    <property type="match status" value="1"/>
</dbReference>
<accession>A0A0D2PC53</accession>
<dbReference type="UniPathway" id="UPA00109">
    <property type="reaction ID" value="UER00187"/>
</dbReference>
<sequence>MAYEALDLLVLAIKNAGYEGKIKIGLDAAASEFFQDGKYNLDFKNAQPDPTMLLSDTQLADMYLDLLKKYPLISLEDPFAEDDWAAWTHFATRARTQIVADDLTVTSPKRIKIAIEKKAANALLLKVNQIGTVSESIAAAKLAQSDGWGVMISHRSGETDSNFIADLAVGLGVGQLKAGAPARSERVTKYNRLLRIEEELKDSNSNPSYAGMKGFSRGTTAPPLLQN</sequence>
<dbReference type="InterPro" id="IPR020809">
    <property type="entry name" value="Enolase_CS"/>
</dbReference>
<evidence type="ECO:0000313" key="11">
    <source>
        <dbReference type="EMBL" id="KJA28454.1"/>
    </source>
</evidence>
<organism evidence="11 12">
    <name type="scientific">Hypholoma sublateritium (strain FD-334 SS-4)</name>
    <dbReference type="NCBI Taxonomy" id="945553"/>
    <lineage>
        <taxon>Eukaryota</taxon>
        <taxon>Fungi</taxon>
        <taxon>Dikarya</taxon>
        <taxon>Basidiomycota</taxon>
        <taxon>Agaricomycotina</taxon>
        <taxon>Agaricomycetes</taxon>
        <taxon>Agaricomycetidae</taxon>
        <taxon>Agaricales</taxon>
        <taxon>Agaricineae</taxon>
        <taxon>Strophariaceae</taxon>
        <taxon>Hypholoma</taxon>
    </lineage>
</organism>
<dbReference type="InterPro" id="IPR020810">
    <property type="entry name" value="Enolase_C"/>
</dbReference>
<dbReference type="GO" id="GO:0000287">
    <property type="term" value="F:magnesium ion binding"/>
    <property type="evidence" value="ECO:0007669"/>
    <property type="project" value="InterPro"/>
</dbReference>
<dbReference type="AlphaFoldDB" id="A0A0D2PC53"/>
<dbReference type="GO" id="GO:0004634">
    <property type="term" value="F:phosphopyruvate hydratase activity"/>
    <property type="evidence" value="ECO:0007669"/>
    <property type="project" value="UniProtKB-EC"/>
</dbReference>
<comment type="catalytic activity">
    <reaction evidence="8">
        <text>(2R)-2-phosphoglycerate = phosphoenolpyruvate + H2O</text>
        <dbReference type="Rhea" id="RHEA:10164"/>
        <dbReference type="ChEBI" id="CHEBI:15377"/>
        <dbReference type="ChEBI" id="CHEBI:58289"/>
        <dbReference type="ChEBI" id="CHEBI:58702"/>
        <dbReference type="EC" id="4.2.1.11"/>
    </reaction>
</comment>
<evidence type="ECO:0000256" key="9">
    <source>
        <dbReference type="SAM" id="MobiDB-lite"/>
    </source>
</evidence>
<dbReference type="Proteomes" id="UP000054270">
    <property type="component" value="Unassembled WGS sequence"/>
</dbReference>
<dbReference type="PROSITE" id="PS00164">
    <property type="entry name" value="ENOLASE"/>
    <property type="match status" value="1"/>
</dbReference>